<sequence length="107" mass="11947">MSAHTCTSPSPSFRPLRQPPQPALPPTSTVRSAPTEGAAVDGASPRGWLGKLWAAYCRRREASRLRNLAVDMDPHILQDVGAPSWLINETSLQRDLARLKHTDYMRW</sequence>
<gene>
    <name evidence="2" type="ORF">N5K24_18770</name>
</gene>
<dbReference type="RefSeq" id="WP_052017964.1">
    <property type="nucleotide sequence ID" value="NZ_ALJE01000057.1"/>
</dbReference>
<dbReference type="Proteomes" id="UP001161276">
    <property type="component" value="Unassembled WGS sequence"/>
</dbReference>
<evidence type="ECO:0000256" key="1">
    <source>
        <dbReference type="SAM" id="MobiDB-lite"/>
    </source>
</evidence>
<protein>
    <submittedName>
        <fullName evidence="2">Uncharacterized protein</fullName>
    </submittedName>
</protein>
<organism evidence="2 3">
    <name type="scientific">Achromobacter marplatensis</name>
    <dbReference type="NCBI Taxonomy" id="470868"/>
    <lineage>
        <taxon>Bacteria</taxon>
        <taxon>Pseudomonadati</taxon>
        <taxon>Pseudomonadota</taxon>
        <taxon>Betaproteobacteria</taxon>
        <taxon>Burkholderiales</taxon>
        <taxon>Alcaligenaceae</taxon>
        <taxon>Achromobacter</taxon>
    </lineage>
</organism>
<evidence type="ECO:0000313" key="3">
    <source>
        <dbReference type="Proteomes" id="UP001161276"/>
    </source>
</evidence>
<proteinExistence type="predicted"/>
<comment type="caution">
    <text evidence="2">The sequence shown here is derived from an EMBL/GenBank/DDBJ whole genome shotgun (WGS) entry which is preliminary data.</text>
</comment>
<feature type="compositionally biased region" description="Polar residues" evidence="1">
    <location>
        <begin position="1"/>
        <end position="11"/>
    </location>
</feature>
<evidence type="ECO:0000313" key="2">
    <source>
        <dbReference type="EMBL" id="MDH2052454.1"/>
    </source>
</evidence>
<name>A0AA42WBV6_9BURK</name>
<dbReference type="AlphaFoldDB" id="A0AA42WBV6"/>
<dbReference type="EMBL" id="JAOCKG010000008">
    <property type="protein sequence ID" value="MDH2052454.1"/>
    <property type="molecule type" value="Genomic_DNA"/>
</dbReference>
<feature type="region of interest" description="Disordered" evidence="1">
    <location>
        <begin position="1"/>
        <end position="42"/>
    </location>
</feature>
<accession>A0AA42WBV6</accession>
<reference evidence="2" key="1">
    <citation type="submission" date="2022-09" db="EMBL/GenBank/DDBJ databases">
        <title>Intensive care unit water sources are persistently colonized with multi-drug resistant bacteria and are the site of extensive horizontal gene transfer of antibiotic resistance genes.</title>
        <authorList>
            <person name="Diorio-Toth L."/>
        </authorList>
    </citation>
    <scope>NUCLEOTIDE SEQUENCE</scope>
    <source>
        <strain evidence="2">GD03676</strain>
    </source>
</reference>